<sequence length="37" mass="4241">MKQIAKLVSEINYGSITLIIQDGVLVQIDKNEKIRIR</sequence>
<accession>A0ABR8PT32</accession>
<protein>
    <submittedName>
        <fullName evidence="1">YezD family protein</fullName>
    </submittedName>
</protein>
<comment type="caution">
    <text evidence="1">The sequence shown here is derived from an EMBL/GenBank/DDBJ whole genome shotgun (WGS) entry which is preliminary data.</text>
</comment>
<dbReference type="EMBL" id="JACSRA010000010">
    <property type="protein sequence ID" value="MBD7911314.1"/>
    <property type="molecule type" value="Genomic_DNA"/>
</dbReference>
<keyword evidence="2" id="KW-1185">Reference proteome</keyword>
<dbReference type="InterPro" id="IPR018743">
    <property type="entry name" value="DUF2292"/>
</dbReference>
<organism evidence="1 2">
    <name type="scientific">Clostridium cibarium</name>
    <dbReference type="NCBI Taxonomy" id="2762247"/>
    <lineage>
        <taxon>Bacteria</taxon>
        <taxon>Bacillati</taxon>
        <taxon>Bacillota</taxon>
        <taxon>Clostridia</taxon>
        <taxon>Eubacteriales</taxon>
        <taxon>Clostridiaceae</taxon>
        <taxon>Clostridium</taxon>
    </lineage>
</organism>
<dbReference type="Proteomes" id="UP000627781">
    <property type="component" value="Unassembled WGS sequence"/>
</dbReference>
<dbReference type="RefSeq" id="WP_185966763.1">
    <property type="nucleotide sequence ID" value="NZ_JACSRA010000010.1"/>
</dbReference>
<evidence type="ECO:0000313" key="2">
    <source>
        <dbReference type="Proteomes" id="UP000627781"/>
    </source>
</evidence>
<reference evidence="1 2" key="1">
    <citation type="submission" date="2020-08" db="EMBL/GenBank/DDBJ databases">
        <title>A Genomic Blueprint of the Chicken Gut Microbiome.</title>
        <authorList>
            <person name="Gilroy R."/>
            <person name="Ravi A."/>
            <person name="Getino M."/>
            <person name="Pursley I."/>
            <person name="Horton D.L."/>
            <person name="Alikhan N.-F."/>
            <person name="Baker D."/>
            <person name="Gharbi K."/>
            <person name="Hall N."/>
            <person name="Watson M."/>
            <person name="Adriaenssens E.M."/>
            <person name="Foster-Nyarko E."/>
            <person name="Jarju S."/>
            <person name="Secka A."/>
            <person name="Antonio M."/>
            <person name="Oren A."/>
            <person name="Chaudhuri R."/>
            <person name="La Ragione R.M."/>
            <person name="Hildebrand F."/>
            <person name="Pallen M.J."/>
        </authorList>
    </citation>
    <scope>NUCLEOTIDE SEQUENCE [LARGE SCALE GENOMIC DNA]</scope>
    <source>
        <strain evidence="1 2">Sa3CVN1</strain>
    </source>
</reference>
<evidence type="ECO:0000313" key="1">
    <source>
        <dbReference type="EMBL" id="MBD7911314.1"/>
    </source>
</evidence>
<proteinExistence type="predicted"/>
<name>A0ABR8PT32_9CLOT</name>
<gene>
    <name evidence="1" type="ORF">H9661_08100</name>
</gene>
<dbReference type="Pfam" id="PF10055">
    <property type="entry name" value="DUF2292"/>
    <property type="match status" value="1"/>
</dbReference>